<keyword evidence="2" id="KW-1185">Reference proteome</keyword>
<name>A0A1L9NSA8_9RHOB</name>
<accession>A0A1L9NSA8</accession>
<evidence type="ECO:0000313" key="1">
    <source>
        <dbReference type="EMBL" id="OJI92175.1"/>
    </source>
</evidence>
<protein>
    <recommendedName>
        <fullName evidence="3">Ribbon-helix-helix protein CopG domain-containing protein</fullName>
    </recommendedName>
</protein>
<sequence length="64" mass="7208">MAEREHKSSVRVMLTNEAIQRLKTASERSGANLSVTVEQAIRATFKSNTKAIMGKENTDERTER</sequence>
<dbReference type="RefSeq" id="WP_072632092.1">
    <property type="nucleotide sequence ID" value="NZ_MLCB01000197.1"/>
</dbReference>
<organism evidence="1 2">
    <name type="scientific">Planktotalea frisia</name>
    <dbReference type="NCBI Taxonomy" id="696762"/>
    <lineage>
        <taxon>Bacteria</taxon>
        <taxon>Pseudomonadati</taxon>
        <taxon>Pseudomonadota</taxon>
        <taxon>Alphaproteobacteria</taxon>
        <taxon>Rhodobacterales</taxon>
        <taxon>Paracoccaceae</taxon>
        <taxon>Planktotalea</taxon>
    </lineage>
</organism>
<reference evidence="1 2" key="1">
    <citation type="submission" date="2016-10" db="EMBL/GenBank/DDBJ databases">
        <title>Genome sequence of Planktotalea frisia SH6-1.</title>
        <authorList>
            <person name="Poehlein A."/>
            <person name="Bakenhus I."/>
            <person name="Voget S."/>
            <person name="Brinkhoff T."/>
            <person name="Simon M."/>
        </authorList>
    </citation>
    <scope>NUCLEOTIDE SEQUENCE [LARGE SCALE GENOMIC DNA]</scope>
    <source>
        <strain evidence="1 2">SH6-1</strain>
    </source>
</reference>
<dbReference type="EMBL" id="MLCB01000197">
    <property type="protein sequence ID" value="OJI92175.1"/>
    <property type="molecule type" value="Genomic_DNA"/>
</dbReference>
<evidence type="ECO:0008006" key="3">
    <source>
        <dbReference type="Google" id="ProtNLM"/>
    </source>
</evidence>
<comment type="caution">
    <text evidence="1">The sequence shown here is derived from an EMBL/GenBank/DDBJ whole genome shotgun (WGS) entry which is preliminary data.</text>
</comment>
<gene>
    <name evidence="1" type="ORF">PFRI_36040</name>
</gene>
<proteinExistence type="predicted"/>
<evidence type="ECO:0000313" key="2">
    <source>
        <dbReference type="Proteomes" id="UP000184514"/>
    </source>
</evidence>
<dbReference type="AlphaFoldDB" id="A0A1L9NSA8"/>
<dbReference type="Proteomes" id="UP000184514">
    <property type="component" value="Unassembled WGS sequence"/>
</dbReference>
<dbReference type="STRING" id="696762.PFRI_36040"/>